<comment type="caution">
    <text evidence="7">The sequence shown here is derived from an EMBL/GenBank/DDBJ whole genome shotgun (WGS) entry which is preliminary data.</text>
</comment>
<evidence type="ECO:0000256" key="2">
    <source>
        <dbReference type="ARBA" id="ARBA00022741"/>
    </source>
</evidence>
<dbReference type="PANTHER" id="PTHR10695:SF46">
    <property type="entry name" value="BIFUNCTIONAL COENZYME A SYNTHASE-RELATED"/>
    <property type="match status" value="1"/>
</dbReference>
<evidence type="ECO:0000256" key="5">
    <source>
        <dbReference type="HAMAP-Rule" id="MF_00376"/>
    </source>
</evidence>
<accession>A0ABW8PYK5</accession>
<dbReference type="SUPFAM" id="SSF52540">
    <property type="entry name" value="P-loop containing nucleoside triphosphate hydrolases"/>
    <property type="match status" value="1"/>
</dbReference>
<comment type="function">
    <text evidence="5">Catalyzes the phosphorylation of the 3'-hydroxyl group of dephosphocoenzyme A to form coenzyme A.</text>
</comment>
<evidence type="ECO:0000313" key="8">
    <source>
        <dbReference type="Proteomes" id="UP001621714"/>
    </source>
</evidence>
<dbReference type="NCBIfam" id="TIGR00152">
    <property type="entry name" value="dephospho-CoA kinase"/>
    <property type="match status" value="1"/>
</dbReference>
<dbReference type="InterPro" id="IPR001977">
    <property type="entry name" value="Depp_CoAkinase"/>
</dbReference>
<sequence length="211" mass="24162">MHDKVKKLNNILGFTGGIGSGKTAATNYFQQLGVPVIDADVIARQALEGDSALIEPVKTHFGPNILNQQGHIDRSALREIIFSHPEEKKWLENLVHPWVREALLAQLAASSPLFHYIILSSPLLFETHQDQWVQRCLVIDCPEALQKQRASQRDLHSPESIQRIMDQQLPRPARLERADDILDNSLDLHHLYAQIDRLHHFYMHLDWTTHA</sequence>
<reference evidence="7 8" key="1">
    <citation type="submission" date="2024-02" db="EMBL/GenBank/DDBJ databases">
        <title>Marinospirillum sp. MEB 164 isolated from Lonar lake sediment.</title>
        <authorList>
            <person name="Joshi A."/>
            <person name="Thite S."/>
        </authorList>
    </citation>
    <scope>NUCLEOTIDE SEQUENCE [LARGE SCALE GENOMIC DNA]</scope>
    <source>
        <strain evidence="7 8">MEB164</strain>
    </source>
</reference>
<evidence type="ECO:0000313" key="7">
    <source>
        <dbReference type="EMBL" id="MFK7160931.1"/>
    </source>
</evidence>
<keyword evidence="5" id="KW-0963">Cytoplasm</keyword>
<protein>
    <recommendedName>
        <fullName evidence="5 6">Dephospho-CoA kinase</fullName>
        <ecNumber evidence="5 6">2.7.1.24</ecNumber>
    </recommendedName>
    <alternativeName>
        <fullName evidence="5">Dephosphocoenzyme A kinase</fullName>
    </alternativeName>
</protein>
<dbReference type="CDD" id="cd02022">
    <property type="entry name" value="DPCK"/>
    <property type="match status" value="1"/>
</dbReference>
<comment type="catalytic activity">
    <reaction evidence="5">
        <text>3'-dephospho-CoA + ATP = ADP + CoA + H(+)</text>
        <dbReference type="Rhea" id="RHEA:18245"/>
        <dbReference type="ChEBI" id="CHEBI:15378"/>
        <dbReference type="ChEBI" id="CHEBI:30616"/>
        <dbReference type="ChEBI" id="CHEBI:57287"/>
        <dbReference type="ChEBI" id="CHEBI:57328"/>
        <dbReference type="ChEBI" id="CHEBI:456216"/>
        <dbReference type="EC" id="2.7.1.24"/>
    </reaction>
</comment>
<evidence type="ECO:0000256" key="6">
    <source>
        <dbReference type="NCBIfam" id="TIGR00152"/>
    </source>
</evidence>
<keyword evidence="5 7" id="KW-0418">Kinase</keyword>
<keyword evidence="2 5" id="KW-0547">Nucleotide-binding</keyword>
<evidence type="ECO:0000256" key="3">
    <source>
        <dbReference type="ARBA" id="ARBA00022840"/>
    </source>
</evidence>
<keyword evidence="5 7" id="KW-0808">Transferase</keyword>
<dbReference type="Gene3D" id="3.40.50.300">
    <property type="entry name" value="P-loop containing nucleotide triphosphate hydrolases"/>
    <property type="match status" value="1"/>
</dbReference>
<keyword evidence="3 5" id="KW-0067">ATP-binding</keyword>
<dbReference type="Proteomes" id="UP001621714">
    <property type="component" value="Unassembled WGS sequence"/>
</dbReference>
<gene>
    <name evidence="5 7" type="primary">coaE</name>
    <name evidence="7" type="ORF">V6U78_07775</name>
</gene>
<dbReference type="RefSeq" id="WP_405339121.1">
    <property type="nucleotide sequence ID" value="NZ_JBANFI010000004.1"/>
</dbReference>
<dbReference type="EMBL" id="JBANFI010000004">
    <property type="protein sequence ID" value="MFK7160931.1"/>
    <property type="molecule type" value="Genomic_DNA"/>
</dbReference>
<dbReference type="HAMAP" id="MF_00376">
    <property type="entry name" value="Dephospho_CoA_kinase"/>
    <property type="match status" value="1"/>
</dbReference>
<dbReference type="EC" id="2.7.1.24" evidence="5 6"/>
<evidence type="ECO:0000256" key="4">
    <source>
        <dbReference type="ARBA" id="ARBA00022993"/>
    </source>
</evidence>
<feature type="binding site" evidence="5">
    <location>
        <begin position="19"/>
        <end position="24"/>
    </location>
    <ligand>
        <name>ATP</name>
        <dbReference type="ChEBI" id="CHEBI:30616"/>
    </ligand>
</feature>
<comment type="pathway">
    <text evidence="5">Cofactor biosynthesis; coenzyme A biosynthesis; CoA from (R)-pantothenate: step 5/5.</text>
</comment>
<proteinExistence type="inferred from homology"/>
<dbReference type="Pfam" id="PF01121">
    <property type="entry name" value="CoaE"/>
    <property type="match status" value="1"/>
</dbReference>
<keyword evidence="8" id="KW-1185">Reference proteome</keyword>
<dbReference type="PROSITE" id="PS51219">
    <property type="entry name" value="DPCK"/>
    <property type="match status" value="1"/>
</dbReference>
<dbReference type="PANTHER" id="PTHR10695">
    <property type="entry name" value="DEPHOSPHO-COA KINASE-RELATED"/>
    <property type="match status" value="1"/>
</dbReference>
<name>A0ABW8PYK5_9GAMM</name>
<organism evidence="7 8">
    <name type="scientific">Marinospirillum alkalitolerans</name>
    <dbReference type="NCBI Taxonomy" id="3123374"/>
    <lineage>
        <taxon>Bacteria</taxon>
        <taxon>Pseudomonadati</taxon>
        <taxon>Pseudomonadota</taxon>
        <taxon>Gammaproteobacteria</taxon>
        <taxon>Oceanospirillales</taxon>
        <taxon>Oceanospirillaceae</taxon>
        <taxon>Marinospirillum</taxon>
    </lineage>
</organism>
<evidence type="ECO:0000256" key="1">
    <source>
        <dbReference type="ARBA" id="ARBA00009018"/>
    </source>
</evidence>
<comment type="similarity">
    <text evidence="1 5">Belongs to the CoaE family.</text>
</comment>
<keyword evidence="4 5" id="KW-0173">Coenzyme A biosynthesis</keyword>
<dbReference type="InterPro" id="IPR027417">
    <property type="entry name" value="P-loop_NTPase"/>
</dbReference>
<comment type="subcellular location">
    <subcellularLocation>
        <location evidence="5">Cytoplasm</location>
    </subcellularLocation>
</comment>
<dbReference type="GO" id="GO:0004140">
    <property type="term" value="F:dephospho-CoA kinase activity"/>
    <property type="evidence" value="ECO:0007669"/>
    <property type="project" value="UniProtKB-EC"/>
</dbReference>